<dbReference type="OrthoDB" id="1121314at2"/>
<feature type="transmembrane region" description="Helical" evidence="1">
    <location>
        <begin position="220"/>
        <end position="237"/>
    </location>
</feature>
<evidence type="ECO:0000256" key="1">
    <source>
        <dbReference type="SAM" id="Phobius"/>
    </source>
</evidence>
<evidence type="ECO:0000313" key="2">
    <source>
        <dbReference type="EMBL" id="TWO34791.1"/>
    </source>
</evidence>
<feature type="transmembrane region" description="Helical" evidence="1">
    <location>
        <begin position="54"/>
        <end position="72"/>
    </location>
</feature>
<dbReference type="Proteomes" id="UP000295814">
    <property type="component" value="Unassembled WGS sequence"/>
</dbReference>
<keyword evidence="1" id="KW-0812">Transmembrane</keyword>
<accession>A0A562YJ97</accession>
<evidence type="ECO:0008006" key="4">
    <source>
        <dbReference type="Google" id="ProtNLM"/>
    </source>
</evidence>
<feature type="transmembrane region" description="Helical" evidence="1">
    <location>
        <begin position="12"/>
        <end position="30"/>
    </location>
</feature>
<reference evidence="2 3" key="1">
    <citation type="submission" date="2019-03" db="EMBL/GenBank/DDBJ databases">
        <authorList>
            <person name="Zhong Y.L."/>
        </authorList>
    </citation>
    <scope>NUCLEOTIDE SEQUENCE [LARGE SCALE GENOMIC DNA]</scope>
    <source>
        <strain evidence="2 3">W255</strain>
    </source>
</reference>
<dbReference type="EMBL" id="SMZJ02000001">
    <property type="protein sequence ID" value="TWO34791.1"/>
    <property type="molecule type" value="Genomic_DNA"/>
</dbReference>
<protein>
    <recommendedName>
        <fullName evidence="4">Flippase-like domain-containing protein</fullName>
    </recommendedName>
</protein>
<keyword evidence="3" id="KW-1185">Reference proteome</keyword>
<feature type="transmembrane region" description="Helical" evidence="1">
    <location>
        <begin position="287"/>
        <end position="313"/>
    </location>
</feature>
<comment type="caution">
    <text evidence="2">The sequence shown here is derived from an EMBL/GenBank/DDBJ whole genome shotgun (WGS) entry which is preliminary data.</text>
</comment>
<feature type="transmembrane region" description="Helical" evidence="1">
    <location>
        <begin position="133"/>
        <end position="158"/>
    </location>
</feature>
<keyword evidence="1" id="KW-1133">Transmembrane helix</keyword>
<reference evidence="2 3" key="2">
    <citation type="submission" date="2019-07" db="EMBL/GenBank/DDBJ databases">
        <title>Seonamhaeicola sp. W255 draft genome.</title>
        <authorList>
            <person name="Zhang X.-Y."/>
            <person name="Zhang R."/>
            <person name="Zhong Y.-L."/>
            <person name="Du Z.-J."/>
        </authorList>
    </citation>
    <scope>NUCLEOTIDE SEQUENCE [LARGE SCALE GENOMIC DNA]</scope>
    <source>
        <strain evidence="2 3">W255</strain>
    </source>
</reference>
<name>A0A562YJ97_9FLAO</name>
<keyword evidence="1" id="KW-0472">Membrane</keyword>
<organism evidence="2 3">
    <name type="scientific">Seonamhaeicola sediminis</name>
    <dbReference type="NCBI Taxonomy" id="2528206"/>
    <lineage>
        <taxon>Bacteria</taxon>
        <taxon>Pseudomonadati</taxon>
        <taxon>Bacteroidota</taxon>
        <taxon>Flavobacteriia</taxon>
        <taxon>Flavobacteriales</taxon>
        <taxon>Flavobacteriaceae</taxon>
    </lineage>
</organism>
<proteinExistence type="predicted"/>
<dbReference type="AlphaFoldDB" id="A0A562YJ97"/>
<sequence>MNNLVTYKTKQFFFVLIKVSIVTGAFYYIFNKLTNNVNLNFSIFISFLSNNDVFSLKNIIVLLILTLLNWFLEIFKWQKLVGIFKKISFKNALEQNLGALTASLFTPNRIGEYVAKTIYFSGNFRKKVIFLNLLGNLSQMLVTTFFGTIGLLFFIFNYKIDLDYYKIGSFIFIILLVCTIAVFRIKNSTFTIKGLSIEKIKNSIVKFPKKTASTTIKLSVLRYITFSFQFYFLLQIFKVETNYFNAMTLITSMYLLASIIPSIFIFDVIIKGSVALFIFSFIQVDELTILSITTLMWLLNFVLPSLFGSYYVLNFNLPKTNS</sequence>
<feature type="transmembrane region" description="Helical" evidence="1">
    <location>
        <begin position="164"/>
        <end position="183"/>
    </location>
</feature>
<evidence type="ECO:0000313" key="3">
    <source>
        <dbReference type="Proteomes" id="UP000295814"/>
    </source>
</evidence>
<gene>
    <name evidence="2" type="ORF">E1J38_002455</name>
</gene>